<dbReference type="AlphaFoldDB" id="A0A176VPG9"/>
<dbReference type="PANTHER" id="PTHR31672">
    <property type="entry name" value="BNACNNG10540D PROTEIN"/>
    <property type="match status" value="1"/>
</dbReference>
<dbReference type="Gene3D" id="1.20.1280.50">
    <property type="match status" value="1"/>
</dbReference>
<dbReference type="Pfam" id="PF12937">
    <property type="entry name" value="F-box-like"/>
    <property type="match status" value="1"/>
</dbReference>
<evidence type="ECO:0000259" key="1">
    <source>
        <dbReference type="Pfam" id="PF12937"/>
    </source>
</evidence>
<dbReference type="PANTHER" id="PTHR31672:SF2">
    <property type="entry name" value="F-BOX DOMAIN-CONTAINING PROTEIN"/>
    <property type="match status" value="1"/>
</dbReference>
<evidence type="ECO:0000313" key="3">
    <source>
        <dbReference type="Proteomes" id="UP000077202"/>
    </source>
</evidence>
<dbReference type="InterPro" id="IPR036047">
    <property type="entry name" value="F-box-like_dom_sf"/>
</dbReference>
<proteinExistence type="predicted"/>
<evidence type="ECO:0000313" key="2">
    <source>
        <dbReference type="EMBL" id="OAE22283.1"/>
    </source>
</evidence>
<gene>
    <name evidence="2" type="ORF">AXG93_3491s1250</name>
</gene>
<reference evidence="2" key="1">
    <citation type="submission" date="2016-03" db="EMBL/GenBank/DDBJ databases">
        <title>Mechanisms controlling the formation of the plant cell surface in tip-growing cells are functionally conserved among land plants.</title>
        <authorList>
            <person name="Honkanen S."/>
            <person name="Jones V.A."/>
            <person name="Morieri G."/>
            <person name="Champion C."/>
            <person name="Hetherington A.J."/>
            <person name="Kelly S."/>
            <person name="Saint-Marcoux D."/>
            <person name="Proust H."/>
            <person name="Prescott H."/>
            <person name="Dolan L."/>
        </authorList>
    </citation>
    <scope>NUCLEOTIDE SEQUENCE [LARGE SCALE GENOMIC DNA]</scope>
    <source>
        <tissue evidence="2">Whole gametophyte</tissue>
    </source>
</reference>
<name>A0A176VPG9_MARPO</name>
<dbReference type="InterPro" id="IPR050796">
    <property type="entry name" value="SCF_F-box_component"/>
</dbReference>
<protein>
    <recommendedName>
        <fullName evidence="1">F-box domain-containing protein</fullName>
    </recommendedName>
</protein>
<dbReference type="SUPFAM" id="SSF81383">
    <property type="entry name" value="F-box domain"/>
    <property type="match status" value="1"/>
</dbReference>
<sequence>MVLETEESRPGDPWETLPIKFLIKVLRDHGLPVSTLATCRSVCKKWMEIVDGPYLRSKIWNEHVLAYYDTEGTAYFCCSDQWITRNITFESKRLVAADGGLLCFNNRLSTEYVLYNPVPDRFLTLNVPHEIDGTPAVIDGMMECVVVGLVVDRSTKHFKLLLGGVLLPDERRTLIYDSMIGTWSWLSHPFPAESKVRWKVGRSVACGGRLYWLLWKCTSLGMYLRKALVIFDLREEKWKAFVEKVNKHEAFLEKVEDIPYDADESQKRLRAIDAYPLANWWLHRHKYSAAFLSHPKDVYDPLCAMIPTPGVSARNEWIAQPRREPQEVVEVPIGEELHEGPGNEDAVDLRSLVKNDISAMMNPIVVRS</sequence>
<dbReference type="Proteomes" id="UP000077202">
    <property type="component" value="Unassembled WGS sequence"/>
</dbReference>
<feature type="domain" description="F-box" evidence="1">
    <location>
        <begin position="14"/>
        <end position="58"/>
    </location>
</feature>
<keyword evidence="3" id="KW-1185">Reference proteome</keyword>
<dbReference type="EMBL" id="LVLJ01003243">
    <property type="protein sequence ID" value="OAE22283.1"/>
    <property type="molecule type" value="Genomic_DNA"/>
</dbReference>
<comment type="caution">
    <text evidence="2">The sequence shown here is derived from an EMBL/GenBank/DDBJ whole genome shotgun (WGS) entry which is preliminary data.</text>
</comment>
<organism evidence="2 3">
    <name type="scientific">Marchantia polymorpha subsp. ruderalis</name>
    <dbReference type="NCBI Taxonomy" id="1480154"/>
    <lineage>
        <taxon>Eukaryota</taxon>
        <taxon>Viridiplantae</taxon>
        <taxon>Streptophyta</taxon>
        <taxon>Embryophyta</taxon>
        <taxon>Marchantiophyta</taxon>
        <taxon>Marchantiopsida</taxon>
        <taxon>Marchantiidae</taxon>
        <taxon>Marchantiales</taxon>
        <taxon>Marchantiaceae</taxon>
        <taxon>Marchantia</taxon>
    </lineage>
</organism>
<dbReference type="InterPro" id="IPR001810">
    <property type="entry name" value="F-box_dom"/>
</dbReference>
<accession>A0A176VPG9</accession>